<evidence type="ECO:0000313" key="7">
    <source>
        <dbReference type="Proteomes" id="UP001458880"/>
    </source>
</evidence>
<protein>
    <recommendedName>
        <fullName evidence="3">Galactose mutarotase</fullName>
    </recommendedName>
    <alternativeName>
        <fullName evidence="4">Aldose 1-epimerase</fullName>
    </alternativeName>
</protein>
<evidence type="ECO:0000256" key="5">
    <source>
        <dbReference type="ARBA" id="ARBA00045743"/>
    </source>
</evidence>
<dbReference type="AlphaFoldDB" id="A0AAW1GBD7"/>
<dbReference type="GO" id="GO:0033499">
    <property type="term" value="P:galactose catabolic process via UDP-galactose, Leloir pathway"/>
    <property type="evidence" value="ECO:0007669"/>
    <property type="project" value="TreeGrafter"/>
</dbReference>
<evidence type="ECO:0000256" key="1">
    <source>
        <dbReference type="ARBA" id="ARBA00001712"/>
    </source>
</evidence>
<dbReference type="InterPro" id="IPR011013">
    <property type="entry name" value="Gal_mutarotase_sf_dom"/>
</dbReference>
<accession>A0AAW1GBD7</accession>
<dbReference type="GO" id="GO:0004034">
    <property type="term" value="F:aldose 1-epimerase activity"/>
    <property type="evidence" value="ECO:0007669"/>
    <property type="project" value="UniProtKB-EC"/>
</dbReference>
<comment type="pathway">
    <text evidence="2">Carbohydrate metabolism; galactose metabolism.</text>
</comment>
<dbReference type="Proteomes" id="UP001458880">
    <property type="component" value="Unassembled WGS sequence"/>
</dbReference>
<reference evidence="6 7" key="1">
    <citation type="journal article" date="2024" name="BMC Genomics">
        <title>De novo assembly and annotation of Popillia japonica's genome with initial clues to its potential as an invasive pest.</title>
        <authorList>
            <person name="Cucini C."/>
            <person name="Boschi S."/>
            <person name="Funari R."/>
            <person name="Cardaioli E."/>
            <person name="Iannotti N."/>
            <person name="Marturano G."/>
            <person name="Paoli F."/>
            <person name="Bruttini M."/>
            <person name="Carapelli A."/>
            <person name="Frati F."/>
            <person name="Nardi F."/>
        </authorList>
    </citation>
    <scope>NUCLEOTIDE SEQUENCE [LARGE SCALE GENOMIC DNA]</scope>
    <source>
        <strain evidence="6">DMR45628</strain>
    </source>
</reference>
<dbReference type="GO" id="GO:0006006">
    <property type="term" value="P:glucose metabolic process"/>
    <property type="evidence" value="ECO:0007669"/>
    <property type="project" value="TreeGrafter"/>
</dbReference>
<dbReference type="EMBL" id="JASPKY010005537">
    <property type="protein sequence ID" value="KAK9659713.1"/>
    <property type="molecule type" value="Genomic_DNA"/>
</dbReference>
<name>A0AAW1GBD7_POPJA</name>
<dbReference type="PANTHER" id="PTHR10091:SF0">
    <property type="entry name" value="GALACTOSE MUTAROTASE"/>
    <property type="match status" value="1"/>
</dbReference>
<evidence type="ECO:0000256" key="4">
    <source>
        <dbReference type="ARBA" id="ARBA00032729"/>
    </source>
</evidence>
<proteinExistence type="predicted"/>
<dbReference type="Pfam" id="PF01263">
    <property type="entry name" value="Aldose_epim"/>
    <property type="match status" value="2"/>
</dbReference>
<dbReference type="GO" id="GO:0030246">
    <property type="term" value="F:carbohydrate binding"/>
    <property type="evidence" value="ECO:0007669"/>
    <property type="project" value="InterPro"/>
</dbReference>
<dbReference type="InterPro" id="IPR008183">
    <property type="entry name" value="Aldose_1/G6P_1-epimerase"/>
</dbReference>
<gene>
    <name evidence="6" type="ORF">QE152_g41596</name>
</gene>
<evidence type="ECO:0000313" key="6">
    <source>
        <dbReference type="EMBL" id="KAK9659713.1"/>
    </source>
</evidence>
<dbReference type="GO" id="GO:0005737">
    <property type="term" value="C:cytoplasm"/>
    <property type="evidence" value="ECO:0007669"/>
    <property type="project" value="TreeGrafter"/>
</dbReference>
<comment type="catalytic activity">
    <reaction evidence="1">
        <text>alpha-D-galactose = beta-D-galactose</text>
        <dbReference type="Rhea" id="RHEA:28675"/>
        <dbReference type="ChEBI" id="CHEBI:27667"/>
        <dbReference type="ChEBI" id="CHEBI:28061"/>
        <dbReference type="EC" id="5.1.3.3"/>
    </reaction>
    <physiologicalReaction direction="right-to-left" evidence="1">
        <dbReference type="Rhea" id="RHEA:28677"/>
    </physiologicalReaction>
</comment>
<dbReference type="Gene3D" id="2.70.98.10">
    <property type="match status" value="2"/>
</dbReference>
<dbReference type="SUPFAM" id="SSF74650">
    <property type="entry name" value="Galactose mutarotase-like"/>
    <property type="match status" value="2"/>
</dbReference>
<keyword evidence="7" id="KW-1185">Reference proteome</keyword>
<dbReference type="PANTHER" id="PTHR10091">
    <property type="entry name" value="ALDOSE-1-EPIMERASE"/>
    <property type="match status" value="1"/>
</dbReference>
<comment type="function">
    <text evidence="5">Mutarotase that catalyzes the interconversion of beta-D-galactose and alpha-D-galactose during galactose metabolism. Beta-D-galactose is metabolized in the liver into glucose 1-phosphate, the primary metabolic fuel, by the action of four enzymes that constitute the Leloir pathway: GALM, GALK1 (galactokinase), GALT (galactose-1-phosphate uridylyltransferase) and GALE (UDP-galactose-4'-epimerase). Involved in the maintenance of the equilibrium between the beta- and alpha-anomers of galactose, therefore ensuring a sufficient supply of the alpha-anomer for GALK1. Also active on D-glucose although shows a preference for galactose over glucose.</text>
</comment>
<dbReference type="InterPro" id="IPR014718">
    <property type="entry name" value="GH-type_carb-bd"/>
</dbReference>
<comment type="caution">
    <text evidence="6">The sequence shown here is derived from an EMBL/GenBank/DDBJ whole genome shotgun (WGS) entry which is preliminary data.</text>
</comment>
<evidence type="ECO:0000256" key="2">
    <source>
        <dbReference type="ARBA" id="ARBA00004947"/>
    </source>
</evidence>
<evidence type="ECO:0000256" key="3">
    <source>
        <dbReference type="ARBA" id="ARBA00021023"/>
    </source>
</evidence>
<feature type="non-terminal residue" evidence="6">
    <location>
        <position position="1"/>
    </location>
</feature>
<organism evidence="6 7">
    <name type="scientific">Popillia japonica</name>
    <name type="common">Japanese beetle</name>
    <dbReference type="NCBI Taxonomy" id="7064"/>
    <lineage>
        <taxon>Eukaryota</taxon>
        <taxon>Metazoa</taxon>
        <taxon>Ecdysozoa</taxon>
        <taxon>Arthropoda</taxon>
        <taxon>Hexapoda</taxon>
        <taxon>Insecta</taxon>
        <taxon>Pterygota</taxon>
        <taxon>Neoptera</taxon>
        <taxon>Endopterygota</taxon>
        <taxon>Coleoptera</taxon>
        <taxon>Polyphaga</taxon>
        <taxon>Scarabaeiformia</taxon>
        <taxon>Scarabaeidae</taxon>
        <taxon>Rutelinae</taxon>
        <taxon>Popillia</taxon>
    </lineage>
</organism>
<sequence>LGVQRGKNSLEIAYSAQTDKATPVNLTNHAFFNLAGMHGGPTGFHARVWDVVSQSDEAITFAYTAADGEEGFPGKLTVEMTYSWVYKEGKNSLEIAYSAQKKASPES</sequence>